<dbReference type="Pfam" id="PF01336">
    <property type="entry name" value="tRNA_anti-codon"/>
    <property type="match status" value="1"/>
</dbReference>
<evidence type="ECO:0000256" key="2">
    <source>
        <dbReference type="ARBA" id="ARBA00022598"/>
    </source>
</evidence>
<gene>
    <name evidence="9" type="primary">lysS</name>
</gene>
<dbReference type="InterPro" id="IPR012340">
    <property type="entry name" value="NA-bd_OB-fold"/>
</dbReference>
<dbReference type="GO" id="GO:0005829">
    <property type="term" value="C:cytosol"/>
    <property type="evidence" value="ECO:0007669"/>
    <property type="project" value="TreeGrafter"/>
</dbReference>
<dbReference type="PANTHER" id="PTHR42918:SF15">
    <property type="entry name" value="LYSINE--TRNA LIGASE, CHLOROPLASTIC_MITOCHONDRIAL"/>
    <property type="match status" value="1"/>
</dbReference>
<organism evidence="12">
    <name type="scientific">uncultured bacterium W5-51b</name>
    <dbReference type="NCBI Taxonomy" id="1130999"/>
    <lineage>
        <taxon>Bacteria</taxon>
        <taxon>environmental samples</taxon>
    </lineage>
</organism>
<evidence type="ECO:0000256" key="3">
    <source>
        <dbReference type="ARBA" id="ARBA00022723"/>
    </source>
</evidence>
<dbReference type="GO" id="GO:0004824">
    <property type="term" value="F:lysine-tRNA ligase activity"/>
    <property type="evidence" value="ECO:0007669"/>
    <property type="project" value="UniProtKB-UniRule"/>
</dbReference>
<name>H9BX61_9BACT</name>
<dbReference type="CDD" id="cd04322">
    <property type="entry name" value="LysRS_N"/>
    <property type="match status" value="1"/>
</dbReference>
<comment type="cofactor">
    <cofactor evidence="9 10">
        <name>Mg(2+)</name>
        <dbReference type="ChEBI" id="CHEBI:18420"/>
    </cofactor>
    <text evidence="9 10">Binds 3 Mg(2+) ions per subunit.</text>
</comment>
<reference evidence="12" key="1">
    <citation type="submission" date="2011-11" db="EMBL/GenBank/DDBJ databases">
        <title>Construction and analysis of a metagenome of deep-sea sediment.</title>
        <authorList>
            <person name="Huo Y.-Y."/>
            <person name="Cheng H."/>
            <person name="Wu M."/>
        </authorList>
    </citation>
    <scope>NUCLEOTIDE SEQUENCE</scope>
</reference>
<dbReference type="PANTHER" id="PTHR42918">
    <property type="entry name" value="LYSYL-TRNA SYNTHETASE"/>
    <property type="match status" value="1"/>
</dbReference>
<dbReference type="PRINTS" id="PR00982">
    <property type="entry name" value="TRNASYNTHLYS"/>
</dbReference>
<dbReference type="EC" id="6.1.1.6" evidence="9"/>
<dbReference type="SUPFAM" id="SSF50249">
    <property type="entry name" value="Nucleic acid-binding proteins"/>
    <property type="match status" value="1"/>
</dbReference>
<dbReference type="GO" id="GO:0000287">
    <property type="term" value="F:magnesium ion binding"/>
    <property type="evidence" value="ECO:0007669"/>
    <property type="project" value="UniProtKB-UniRule"/>
</dbReference>
<evidence type="ECO:0000256" key="8">
    <source>
        <dbReference type="ARBA" id="ARBA00048573"/>
    </source>
</evidence>
<comment type="catalytic activity">
    <reaction evidence="8 9 10">
        <text>tRNA(Lys) + L-lysine + ATP = L-lysyl-tRNA(Lys) + AMP + diphosphate</text>
        <dbReference type="Rhea" id="RHEA:20792"/>
        <dbReference type="Rhea" id="RHEA-COMP:9696"/>
        <dbReference type="Rhea" id="RHEA-COMP:9697"/>
        <dbReference type="ChEBI" id="CHEBI:30616"/>
        <dbReference type="ChEBI" id="CHEBI:32551"/>
        <dbReference type="ChEBI" id="CHEBI:33019"/>
        <dbReference type="ChEBI" id="CHEBI:78442"/>
        <dbReference type="ChEBI" id="CHEBI:78529"/>
        <dbReference type="ChEBI" id="CHEBI:456215"/>
        <dbReference type="EC" id="6.1.1.6"/>
    </reaction>
</comment>
<evidence type="ECO:0000256" key="1">
    <source>
        <dbReference type="ARBA" id="ARBA00008226"/>
    </source>
</evidence>
<dbReference type="NCBIfam" id="NF001756">
    <property type="entry name" value="PRK00484.1"/>
    <property type="match status" value="1"/>
</dbReference>
<dbReference type="Gene3D" id="3.30.930.10">
    <property type="entry name" value="Bira Bifunctional Protein, Domain 2"/>
    <property type="match status" value="1"/>
</dbReference>
<sequence>MSDGVSTYVEQSRREKLLQLRDLDVEPFSYSYSRTHTASEALAAYSADDAAKVRIAGRVASLRRHGKTTFAHVEDASGTIQVYFRRDDLPDSSYEVVKLLDLGDFVGVAGKTFKTKTGEITIRVEKLSLLAKAVRPLPLGKTDFEGEQHGSLIDSETRHRRRYVDLAVHPDVRNVFRTRARTIACTREFLDQRGFLEVETPILQPLYGGAMANPFTTYQDTLGSKLYLRIATELYLKRLIVGGIEKVYEIGKDFRNEGIDRFHNPEFTMLEFYEAYADYHDMMDITEDLVVTITEETCGSRVIERFGKSFDFDTPWRRAGFTELVSQHAGIDIHDSDPEELANALIEEGRDAEQVHAMPPAKLIDEVFKIFVEPKLVQPTFVLDHPIELSPLAKAKRGDSRLAERFELFVHGKELANAFSELNDPEDQRRRFEAQAAARAAGDTEAQQMDEDYIRALEYGMPPTGGCGVGIDRLVMLLTEQNTIRDVILFPLLRSDG</sequence>
<dbReference type="GO" id="GO:0000049">
    <property type="term" value="F:tRNA binding"/>
    <property type="evidence" value="ECO:0007669"/>
    <property type="project" value="TreeGrafter"/>
</dbReference>
<evidence type="ECO:0000313" key="12">
    <source>
        <dbReference type="EMBL" id="AFD03383.1"/>
    </source>
</evidence>
<keyword evidence="3 9" id="KW-0479">Metal-binding</keyword>
<protein>
    <recommendedName>
        <fullName evidence="9">Lysine--tRNA ligase</fullName>
        <ecNumber evidence="9">6.1.1.6</ecNumber>
    </recommendedName>
    <alternativeName>
        <fullName evidence="9">Lysyl-tRNA synthetase</fullName>
        <shortName evidence="9">LysRS</shortName>
    </alternativeName>
</protein>
<feature type="binding site" evidence="9">
    <location>
        <position position="414"/>
    </location>
    <ligand>
        <name>Mg(2+)</name>
        <dbReference type="ChEBI" id="CHEBI:18420"/>
        <label>1</label>
    </ligand>
</feature>
<dbReference type="InterPro" id="IPR018149">
    <property type="entry name" value="Lys-tRNA-synth_II_C"/>
</dbReference>
<evidence type="ECO:0000259" key="11">
    <source>
        <dbReference type="PROSITE" id="PS50862"/>
    </source>
</evidence>
<keyword evidence="2 9" id="KW-0436">Ligase</keyword>
<comment type="subunit">
    <text evidence="9">Homodimer.</text>
</comment>
<dbReference type="NCBIfam" id="TIGR00499">
    <property type="entry name" value="lysS_bact"/>
    <property type="match status" value="1"/>
</dbReference>
<keyword evidence="9" id="KW-0963">Cytoplasm</keyword>
<evidence type="ECO:0000256" key="9">
    <source>
        <dbReference type="HAMAP-Rule" id="MF_00252"/>
    </source>
</evidence>
<dbReference type="PROSITE" id="PS50862">
    <property type="entry name" value="AA_TRNA_LIGASE_II"/>
    <property type="match status" value="1"/>
</dbReference>
<feature type="binding site" evidence="9">
    <location>
        <position position="414"/>
    </location>
    <ligand>
        <name>Mg(2+)</name>
        <dbReference type="ChEBI" id="CHEBI:18420"/>
        <label>2</label>
    </ligand>
</feature>
<dbReference type="InterPro" id="IPR002313">
    <property type="entry name" value="Lys-tRNA-ligase_II"/>
</dbReference>
<dbReference type="EMBL" id="JQ085824">
    <property type="protein sequence ID" value="AFD03383.1"/>
    <property type="molecule type" value="Genomic_DNA"/>
</dbReference>
<accession>H9BX61</accession>
<dbReference type="InterPro" id="IPR044136">
    <property type="entry name" value="Lys-tRNA-ligase_II_N"/>
</dbReference>
<dbReference type="HAMAP" id="MF_00252">
    <property type="entry name" value="Lys_tRNA_synth_class2"/>
    <property type="match status" value="1"/>
</dbReference>
<dbReference type="SUPFAM" id="SSF55681">
    <property type="entry name" value="Class II aaRS and biotin synthetases"/>
    <property type="match status" value="1"/>
</dbReference>
<comment type="subcellular location">
    <subcellularLocation>
        <location evidence="9">Cytoplasm</location>
    </subcellularLocation>
</comment>
<dbReference type="CDD" id="cd00775">
    <property type="entry name" value="LysRS_core"/>
    <property type="match status" value="1"/>
</dbReference>
<keyword evidence="5 9" id="KW-0067">ATP-binding</keyword>
<keyword evidence="4 9" id="KW-0547">Nucleotide-binding</keyword>
<feature type="binding site" evidence="9">
    <location>
        <position position="407"/>
    </location>
    <ligand>
        <name>Mg(2+)</name>
        <dbReference type="ChEBI" id="CHEBI:18420"/>
        <label>1</label>
    </ligand>
</feature>
<dbReference type="Gene3D" id="2.40.50.140">
    <property type="entry name" value="Nucleic acid-binding proteins"/>
    <property type="match status" value="1"/>
</dbReference>
<evidence type="ECO:0000256" key="10">
    <source>
        <dbReference type="RuleBase" id="RU000336"/>
    </source>
</evidence>
<dbReference type="AlphaFoldDB" id="H9BX61"/>
<dbReference type="InterPro" id="IPR004365">
    <property type="entry name" value="NA-bd_OB_tRNA"/>
</dbReference>
<keyword evidence="7 9" id="KW-0030">Aminoacyl-tRNA synthetase</keyword>
<dbReference type="GO" id="GO:0005524">
    <property type="term" value="F:ATP binding"/>
    <property type="evidence" value="ECO:0007669"/>
    <property type="project" value="UniProtKB-UniRule"/>
</dbReference>
<keyword evidence="6 9" id="KW-0648">Protein biosynthesis</keyword>
<evidence type="ECO:0000256" key="5">
    <source>
        <dbReference type="ARBA" id="ARBA00022840"/>
    </source>
</evidence>
<dbReference type="FunFam" id="2.40.50.140:FF:000024">
    <property type="entry name" value="Lysine--tRNA ligase"/>
    <property type="match status" value="1"/>
</dbReference>
<dbReference type="InterPro" id="IPR006195">
    <property type="entry name" value="aa-tRNA-synth_II"/>
</dbReference>
<evidence type="ECO:0000256" key="7">
    <source>
        <dbReference type="ARBA" id="ARBA00023146"/>
    </source>
</evidence>
<keyword evidence="9 10" id="KW-0460">Magnesium</keyword>
<evidence type="ECO:0000256" key="4">
    <source>
        <dbReference type="ARBA" id="ARBA00022741"/>
    </source>
</evidence>
<feature type="domain" description="Aminoacyl-transfer RNA synthetases class-II family profile" evidence="11">
    <location>
        <begin position="187"/>
        <end position="491"/>
    </location>
</feature>
<proteinExistence type="inferred from homology"/>
<dbReference type="InterPro" id="IPR045864">
    <property type="entry name" value="aa-tRNA-synth_II/BPL/LPL"/>
</dbReference>
<dbReference type="InterPro" id="IPR004364">
    <property type="entry name" value="Aa-tRNA-synt_II"/>
</dbReference>
<evidence type="ECO:0000256" key="6">
    <source>
        <dbReference type="ARBA" id="ARBA00022917"/>
    </source>
</evidence>
<dbReference type="GO" id="GO:0006430">
    <property type="term" value="P:lysyl-tRNA aminoacylation"/>
    <property type="evidence" value="ECO:0007669"/>
    <property type="project" value="UniProtKB-UniRule"/>
</dbReference>
<comment type="similarity">
    <text evidence="1 9">Belongs to the class-II aminoacyl-tRNA synthetase family.</text>
</comment>
<dbReference type="Pfam" id="PF00152">
    <property type="entry name" value="tRNA-synt_2"/>
    <property type="match status" value="1"/>
</dbReference>